<sequence length="636" mass="71670">MDTKYGIAASASLDRLPRDIVFNICDYLGMDEMISLFKVNSNLAKFGGKERTSFLIHYDWTRRVCNAMLWACEHGDVTFASSLMSYGYDLDQVDSTWLRARRRIELRPPYRHELSGYRLRQAIDLSLLNKAVDCDQPDFVRFLFENGKESGNKPLEVKRFPPGYSDFNQGHLSLLHLARSAHMLRLLLAIEPGLPIDDGPVTKYEPLLLWLIERGIGVESLSVLLHEGARPDGAVLSSDCIRVHFEGNCSFSEKSRSLSPQTPIEAAVYHSNLPAFQLLFNWGAEFEYAEFDHVEMDRINLQSYLAMCFFSTKSDLHSSCDIAENILKICVSHGLDLQAPYKRRRGVDFDSEPGQDTLPGHALMHCDSVTMLEALISVGISFDVPITQLFDLQSQHKFHGRELNIRESHDPAFLLLRVFFRRLKADPTSGDPKFADSSFFQCLRRKLQMLPQREEGAKEQSNLEYVVQSAPACRLEATVLAVLGAYGSARLDKGCIRLLLRRTYSWGGTLHTSRRLVETLICAGAPIYSRPDQSSVLRRAFQIPVTPRSFPQTLDLATGIRPVLDREKETGVPAPTADEIWQRQDNAAAIMNLLIGHGAELKDKEISAARKSGWVPPPESFQLQRLYAVTGPMSSK</sequence>
<dbReference type="AlphaFoldDB" id="A0A9P6LI63"/>
<dbReference type="EMBL" id="JAATWM020000032">
    <property type="protein sequence ID" value="KAF9873272.1"/>
    <property type="molecule type" value="Genomic_DNA"/>
</dbReference>
<proteinExistence type="predicted"/>
<accession>A0A9P6LI63</accession>
<dbReference type="SUPFAM" id="SSF48403">
    <property type="entry name" value="Ankyrin repeat"/>
    <property type="match status" value="1"/>
</dbReference>
<dbReference type="Proteomes" id="UP000781932">
    <property type="component" value="Unassembled WGS sequence"/>
</dbReference>
<evidence type="ECO:0000313" key="2">
    <source>
        <dbReference type="Proteomes" id="UP000781932"/>
    </source>
</evidence>
<organism evidence="1 2">
    <name type="scientific">Colletotrichum karsti</name>
    <dbReference type="NCBI Taxonomy" id="1095194"/>
    <lineage>
        <taxon>Eukaryota</taxon>
        <taxon>Fungi</taxon>
        <taxon>Dikarya</taxon>
        <taxon>Ascomycota</taxon>
        <taxon>Pezizomycotina</taxon>
        <taxon>Sordariomycetes</taxon>
        <taxon>Hypocreomycetidae</taxon>
        <taxon>Glomerellales</taxon>
        <taxon>Glomerellaceae</taxon>
        <taxon>Colletotrichum</taxon>
        <taxon>Colletotrichum boninense species complex</taxon>
    </lineage>
</organism>
<comment type="caution">
    <text evidence="1">The sequence shown here is derived from an EMBL/GenBank/DDBJ whole genome shotgun (WGS) entry which is preliminary data.</text>
</comment>
<keyword evidence="2" id="KW-1185">Reference proteome</keyword>
<dbReference type="Gene3D" id="1.25.40.20">
    <property type="entry name" value="Ankyrin repeat-containing domain"/>
    <property type="match status" value="1"/>
</dbReference>
<reference evidence="1" key="1">
    <citation type="submission" date="2020-03" db="EMBL/GenBank/DDBJ databases">
        <authorList>
            <person name="He L."/>
        </authorList>
    </citation>
    <scope>NUCLEOTIDE SEQUENCE</scope>
    <source>
        <strain evidence="1">CkLH20</strain>
    </source>
</reference>
<dbReference type="RefSeq" id="XP_038742733.1">
    <property type="nucleotide sequence ID" value="XM_038891800.1"/>
</dbReference>
<evidence type="ECO:0000313" key="1">
    <source>
        <dbReference type="EMBL" id="KAF9873272.1"/>
    </source>
</evidence>
<evidence type="ECO:0008006" key="3">
    <source>
        <dbReference type="Google" id="ProtNLM"/>
    </source>
</evidence>
<gene>
    <name evidence="1" type="ORF">CkaCkLH20_09085</name>
</gene>
<protein>
    <recommendedName>
        <fullName evidence="3">F-box domain-containing protein</fullName>
    </recommendedName>
</protein>
<name>A0A9P6LI63_9PEZI</name>
<reference evidence="1" key="2">
    <citation type="submission" date="2020-11" db="EMBL/GenBank/DDBJ databases">
        <title>Whole genome sequencing of Colletotrichum sp.</title>
        <authorList>
            <person name="Li H."/>
        </authorList>
    </citation>
    <scope>NUCLEOTIDE SEQUENCE</scope>
    <source>
        <strain evidence="1">CkLH20</strain>
    </source>
</reference>
<dbReference type="GeneID" id="62164874"/>
<dbReference type="InterPro" id="IPR036770">
    <property type="entry name" value="Ankyrin_rpt-contain_sf"/>
</dbReference>